<gene>
    <name evidence="3" type="ORF">VM99_03015</name>
</gene>
<organism evidence="3 4">
    <name type="scientific">Pseudomonas chlororaphis</name>
    <dbReference type="NCBI Taxonomy" id="587753"/>
    <lineage>
        <taxon>Bacteria</taxon>
        <taxon>Pseudomonadati</taxon>
        <taxon>Pseudomonadota</taxon>
        <taxon>Gammaproteobacteria</taxon>
        <taxon>Pseudomonadales</taxon>
        <taxon>Pseudomonadaceae</taxon>
        <taxon>Pseudomonas</taxon>
    </lineage>
</organism>
<dbReference type="Proteomes" id="UP000035212">
    <property type="component" value="Chromosome"/>
</dbReference>
<dbReference type="Pfam" id="PF01052">
    <property type="entry name" value="FliMN_C"/>
    <property type="match status" value="1"/>
</dbReference>
<dbReference type="InterPro" id="IPR001172">
    <property type="entry name" value="FliN_T3SS_HrcQb"/>
</dbReference>
<evidence type="ECO:0000313" key="3">
    <source>
        <dbReference type="EMBL" id="AKJ97066.1"/>
    </source>
</evidence>
<dbReference type="PATRIC" id="fig|587753.11.peg.623"/>
<evidence type="ECO:0000259" key="2">
    <source>
        <dbReference type="Pfam" id="PF01052"/>
    </source>
</evidence>
<dbReference type="AlphaFoldDB" id="A0A0G3GE57"/>
<name>A0A0G3GE57_9PSED</name>
<dbReference type="Gene3D" id="2.30.330.10">
    <property type="entry name" value="SpoA-like"/>
    <property type="match status" value="1"/>
</dbReference>
<dbReference type="InterPro" id="IPR001543">
    <property type="entry name" value="FliN-like_C"/>
</dbReference>
<evidence type="ECO:0000256" key="1">
    <source>
        <dbReference type="ARBA" id="ARBA00009226"/>
    </source>
</evidence>
<feature type="domain" description="Flagellar motor switch protein FliN-like C-terminal" evidence="2">
    <location>
        <begin position="297"/>
        <end position="366"/>
    </location>
</feature>
<dbReference type="GO" id="GO:0009425">
    <property type="term" value="C:bacterial-type flagellum basal body"/>
    <property type="evidence" value="ECO:0007669"/>
    <property type="project" value="InterPro"/>
</dbReference>
<dbReference type="PRINTS" id="PR00956">
    <property type="entry name" value="FLGMOTORFLIN"/>
</dbReference>
<comment type="similarity">
    <text evidence="1">Belongs to the FliN/MopA/SpaO family.</text>
</comment>
<proteinExistence type="inferred from homology"/>
<protein>
    <submittedName>
        <fullName evidence="3">Type III secretion protein</fullName>
    </submittedName>
</protein>
<evidence type="ECO:0000313" key="4">
    <source>
        <dbReference type="Proteomes" id="UP000035212"/>
    </source>
</evidence>
<sequence>MSAFALLLPSVSAEEAVARQRLGAGVELPFDVAGETGRLALSLGNGPTGASPAVLECAHGAFVLGEPGPVLSLFGECPVVLPAEPGADDEWFWSLFHQLLSEPLRQAFGFLKPLDATGVSGIACRLEVQLGAARVVSHLEVPGQTLLGLLDAAPWQRQAEPWTEHFMFRVPLLVGHLALASGQLAALRPGDVVIPEEHRFDSSGQGLVRLGRHCLHVQVHSHAAPLHLTVLALEETAMSSTADTDILTPEWDDTARYAADEQDPAAFDPATLAQADAEADAEDAPAAQQAAVDRHERFDDLPLALTVRCGHLNLTLGELRNLAPGAVLQVQGVAAGAGALFYGERPVAHGELVEVDGRLGLQIVRVDVAG</sequence>
<dbReference type="GO" id="GO:0071973">
    <property type="term" value="P:bacterial-type flagellum-dependent cell motility"/>
    <property type="evidence" value="ECO:0007669"/>
    <property type="project" value="InterPro"/>
</dbReference>
<dbReference type="GO" id="GO:0006935">
    <property type="term" value="P:chemotaxis"/>
    <property type="evidence" value="ECO:0007669"/>
    <property type="project" value="InterPro"/>
</dbReference>
<dbReference type="InterPro" id="IPR036429">
    <property type="entry name" value="SpoA-like_sf"/>
</dbReference>
<reference evidence="4" key="2">
    <citation type="submission" date="2015-03" db="EMBL/GenBank/DDBJ databases">
        <authorList>
            <person name="Deng P."/>
            <person name="Lu S."/>
        </authorList>
    </citation>
    <scope>NUCLEOTIDE SEQUENCE [LARGE SCALE GENOMIC DNA]</scope>
    <source>
        <strain evidence="4">UFB2</strain>
    </source>
</reference>
<dbReference type="EMBL" id="CP011020">
    <property type="protein sequence ID" value="AKJ97066.1"/>
    <property type="molecule type" value="Genomic_DNA"/>
</dbReference>
<reference evidence="3 4" key="1">
    <citation type="journal article" date="2015" name="Stand. Genomic Sci.">
        <title>Complete genome of Pseudomonas chlororaphis strain UFB2, a soil bacterium with antibacterial activity against bacterial canker pathogen of tomato.</title>
        <authorList>
            <person name="Deng P."/>
            <person name="Wang X."/>
            <person name="Baird S.M."/>
            <person name="Lu S.E."/>
        </authorList>
    </citation>
    <scope>NUCLEOTIDE SEQUENCE [LARGE SCALE GENOMIC DNA]</scope>
    <source>
        <strain evidence="3 4">UFB2</strain>
    </source>
</reference>
<dbReference type="GO" id="GO:0003774">
    <property type="term" value="F:cytoskeletal motor activity"/>
    <property type="evidence" value="ECO:0007669"/>
    <property type="project" value="InterPro"/>
</dbReference>
<dbReference type="SUPFAM" id="SSF101801">
    <property type="entry name" value="Surface presentation of antigens (SPOA)"/>
    <property type="match status" value="1"/>
</dbReference>
<accession>A0A0G3GE57</accession>